<keyword evidence="1" id="KW-0812">Transmembrane</keyword>
<comment type="caution">
    <text evidence="2">The sequence shown here is derived from an EMBL/GenBank/DDBJ whole genome shotgun (WGS) entry which is preliminary data.</text>
</comment>
<evidence type="ECO:0000313" key="3">
    <source>
        <dbReference type="Proteomes" id="UP000680020"/>
    </source>
</evidence>
<proteinExistence type="predicted"/>
<dbReference type="GO" id="GO:0042834">
    <property type="term" value="F:peptidoglycan binding"/>
    <property type="evidence" value="ECO:0007669"/>
    <property type="project" value="InterPro"/>
</dbReference>
<keyword evidence="1" id="KW-1133">Transmembrane helix</keyword>
<dbReference type="InterPro" id="IPR036680">
    <property type="entry name" value="SPOR-like_sf"/>
</dbReference>
<dbReference type="Gene3D" id="3.30.70.1070">
    <property type="entry name" value="Sporulation related repeat"/>
    <property type="match status" value="1"/>
</dbReference>
<feature type="transmembrane region" description="Helical" evidence="1">
    <location>
        <begin position="184"/>
        <end position="204"/>
    </location>
</feature>
<reference evidence="2" key="1">
    <citation type="submission" date="2021-03" db="EMBL/GenBank/DDBJ databases">
        <title>Identification and antibiotic profiling of Wohlfahrtiimonas chitiniclastica, an underestimated human pathogen.</title>
        <authorList>
            <person name="Kopf A."/>
            <person name="Bunk B."/>
            <person name="Coldewey S."/>
            <person name="Gunzer F."/>
            <person name="Riedel T."/>
            <person name="Schroettner P."/>
        </authorList>
    </citation>
    <scope>NUCLEOTIDE SEQUENCE</scope>
    <source>
        <strain evidence="2">DSM 100917</strain>
    </source>
</reference>
<gene>
    <name evidence="2" type="ORF">J7561_06815</name>
</gene>
<dbReference type="Proteomes" id="UP000680020">
    <property type="component" value="Unassembled WGS sequence"/>
</dbReference>
<name>A0AB35C064_9GAMM</name>
<evidence type="ECO:0000313" key="2">
    <source>
        <dbReference type="EMBL" id="MBS7824915.1"/>
    </source>
</evidence>
<evidence type="ECO:0000256" key="1">
    <source>
        <dbReference type="SAM" id="Phobius"/>
    </source>
</evidence>
<protein>
    <submittedName>
        <fullName evidence="2">SPOR domain-containing protein</fullName>
    </submittedName>
</protein>
<keyword evidence="1" id="KW-0472">Membrane</keyword>
<sequence>MSELFRALSEDPSHAVASLNGRDHSVVPSTVCTWPKFDAPDFEAALEAWLTQLLQHKTHAYLLIDDVEALPYAEMRAVMTLFSHHPELFSKVTLVAFMGIAPAHIEMRELLKGAEVITLTSMNMMESKQFVDSVFEHLNQNKEISITEINQLHNLSYGYIGRLLKLLEEERPTPMKSVQRSFQWLWWLLIPIIGVAGFVAWQWWQKAPTEPAVTDAPDLTIVVDEVMPPVKVVEPVPKVITVTPEPTAPVKVVKPIEMAAVAPALMVKGEPIVEAAHPSEAISKAKVPPPQKEKASTKTKKVAVPYIIELSRDTERAALEKQLKGRSIPGQVQYAKIHERGKTVWIAFIGPYDTESQAIEGKKKLPASVQRLPLKVRKES</sequence>
<dbReference type="EMBL" id="JAGIBU010000005">
    <property type="protein sequence ID" value="MBS7824915.1"/>
    <property type="molecule type" value="Genomic_DNA"/>
</dbReference>
<accession>A0AB35C064</accession>
<organism evidence="2 3">
    <name type="scientific">Wohlfahrtiimonas chitiniclastica</name>
    <dbReference type="NCBI Taxonomy" id="400946"/>
    <lineage>
        <taxon>Bacteria</taxon>
        <taxon>Pseudomonadati</taxon>
        <taxon>Pseudomonadota</taxon>
        <taxon>Gammaproteobacteria</taxon>
        <taxon>Cardiobacteriales</taxon>
        <taxon>Ignatzschineriaceae</taxon>
        <taxon>Wohlfahrtiimonas</taxon>
    </lineage>
</organism>
<dbReference type="AlphaFoldDB" id="A0AB35C064"/>